<dbReference type="AlphaFoldDB" id="A0A381Y8U2"/>
<dbReference type="SUPFAM" id="SSF53335">
    <property type="entry name" value="S-adenosyl-L-methionine-dependent methyltransferases"/>
    <property type="match status" value="1"/>
</dbReference>
<gene>
    <name evidence="1" type="ORF">METZ01_LOCUS126380</name>
</gene>
<proteinExistence type="predicted"/>
<dbReference type="InterPro" id="IPR029063">
    <property type="entry name" value="SAM-dependent_MTases_sf"/>
</dbReference>
<reference evidence="1" key="1">
    <citation type="submission" date="2018-05" db="EMBL/GenBank/DDBJ databases">
        <authorList>
            <person name="Lanie J.A."/>
            <person name="Ng W.-L."/>
            <person name="Kazmierczak K.M."/>
            <person name="Andrzejewski T.M."/>
            <person name="Davidsen T.M."/>
            <person name="Wayne K.J."/>
            <person name="Tettelin H."/>
            <person name="Glass J.I."/>
            <person name="Rusch D."/>
            <person name="Podicherti R."/>
            <person name="Tsui H.-C.T."/>
            <person name="Winkler M.E."/>
        </authorList>
    </citation>
    <scope>NUCLEOTIDE SEQUENCE</scope>
</reference>
<name>A0A381Y8U2_9ZZZZ</name>
<sequence length="47" mass="5551">VQNQMKNYKWDAREYEKHSQGQQKWARELIEKISLKGTENVLDLGCG</sequence>
<organism evidence="1">
    <name type="scientific">marine metagenome</name>
    <dbReference type="NCBI Taxonomy" id="408172"/>
    <lineage>
        <taxon>unclassified sequences</taxon>
        <taxon>metagenomes</taxon>
        <taxon>ecological metagenomes</taxon>
    </lineage>
</organism>
<dbReference type="EMBL" id="UINC01017668">
    <property type="protein sequence ID" value="SVA73526.1"/>
    <property type="molecule type" value="Genomic_DNA"/>
</dbReference>
<feature type="non-terminal residue" evidence="1">
    <location>
        <position position="1"/>
    </location>
</feature>
<feature type="non-terminal residue" evidence="1">
    <location>
        <position position="47"/>
    </location>
</feature>
<evidence type="ECO:0000313" key="1">
    <source>
        <dbReference type="EMBL" id="SVA73526.1"/>
    </source>
</evidence>
<protein>
    <submittedName>
        <fullName evidence="1">Uncharacterized protein</fullName>
    </submittedName>
</protein>
<dbReference type="Gene3D" id="3.40.50.150">
    <property type="entry name" value="Vaccinia Virus protein VP39"/>
    <property type="match status" value="1"/>
</dbReference>
<accession>A0A381Y8U2</accession>